<protein>
    <submittedName>
        <fullName evidence="1">Uncharacterized protein</fullName>
    </submittedName>
</protein>
<gene>
    <name evidence="1" type="ORF">Tco_0953582</name>
</gene>
<keyword evidence="2" id="KW-1185">Reference proteome</keyword>
<comment type="caution">
    <text evidence="1">The sequence shown here is derived from an EMBL/GenBank/DDBJ whole genome shotgun (WGS) entry which is preliminary data.</text>
</comment>
<proteinExistence type="predicted"/>
<dbReference type="Proteomes" id="UP001151760">
    <property type="component" value="Unassembled WGS sequence"/>
</dbReference>
<dbReference type="EMBL" id="BQNB010015850">
    <property type="protein sequence ID" value="GJT44867.1"/>
    <property type="molecule type" value="Genomic_DNA"/>
</dbReference>
<accession>A0ABQ5E2M2</accession>
<reference evidence="1" key="1">
    <citation type="journal article" date="2022" name="Int. J. Mol. Sci.">
        <title>Draft Genome of Tanacetum Coccineum: Genomic Comparison of Closely Related Tanacetum-Family Plants.</title>
        <authorList>
            <person name="Yamashiro T."/>
            <person name="Shiraishi A."/>
            <person name="Nakayama K."/>
            <person name="Satake H."/>
        </authorList>
    </citation>
    <scope>NUCLEOTIDE SEQUENCE</scope>
</reference>
<dbReference type="PANTHER" id="PTHR31973">
    <property type="entry name" value="POLYPROTEIN, PUTATIVE-RELATED"/>
    <property type="match status" value="1"/>
</dbReference>
<organism evidence="1 2">
    <name type="scientific">Tanacetum coccineum</name>
    <dbReference type="NCBI Taxonomy" id="301880"/>
    <lineage>
        <taxon>Eukaryota</taxon>
        <taxon>Viridiplantae</taxon>
        <taxon>Streptophyta</taxon>
        <taxon>Embryophyta</taxon>
        <taxon>Tracheophyta</taxon>
        <taxon>Spermatophyta</taxon>
        <taxon>Magnoliopsida</taxon>
        <taxon>eudicotyledons</taxon>
        <taxon>Gunneridae</taxon>
        <taxon>Pentapetalae</taxon>
        <taxon>asterids</taxon>
        <taxon>campanulids</taxon>
        <taxon>Asterales</taxon>
        <taxon>Asteraceae</taxon>
        <taxon>Asteroideae</taxon>
        <taxon>Anthemideae</taxon>
        <taxon>Anthemidinae</taxon>
        <taxon>Tanacetum</taxon>
    </lineage>
</organism>
<evidence type="ECO:0000313" key="1">
    <source>
        <dbReference type="EMBL" id="GJT44867.1"/>
    </source>
</evidence>
<sequence>MRGFKEGLRDLLGLDGCFMKGQYSGQLLTAVGIDANHEDDLDLNPMSNFTFISNRQKGILPVIAQVFPCADRCVAATTVPCFDRQIEKLKSLDEGDYEYLKKRYLHNIGQDPISVVEQTVMFC</sequence>
<evidence type="ECO:0000313" key="2">
    <source>
        <dbReference type="Proteomes" id="UP001151760"/>
    </source>
</evidence>
<name>A0ABQ5E2M2_9ASTR</name>
<dbReference type="PANTHER" id="PTHR31973:SF190">
    <property type="entry name" value="MULE TRANSPOSASE DOMAIN-CONTAINING PROTEIN"/>
    <property type="match status" value="1"/>
</dbReference>
<reference evidence="1" key="2">
    <citation type="submission" date="2022-01" db="EMBL/GenBank/DDBJ databases">
        <authorList>
            <person name="Yamashiro T."/>
            <person name="Shiraishi A."/>
            <person name="Satake H."/>
            <person name="Nakayama K."/>
        </authorList>
    </citation>
    <scope>NUCLEOTIDE SEQUENCE</scope>
</reference>